<gene>
    <name evidence="2" type="ORF">SSEG_04785</name>
</gene>
<dbReference type="HOGENOM" id="CLU_1065279_0_0_11"/>
<keyword evidence="3" id="KW-1185">Reference proteome</keyword>
<proteinExistence type="predicted"/>
<dbReference type="EMBL" id="CM000951">
    <property type="protein sequence ID" value="EDY58299.1"/>
    <property type="molecule type" value="Genomic_DNA"/>
</dbReference>
<dbReference type="eggNOG" id="ENOG502ZP4K">
    <property type="taxonomic scope" value="Bacteria"/>
</dbReference>
<reference evidence="2" key="1">
    <citation type="submission" date="2009-10" db="EMBL/GenBank/DDBJ databases">
        <title>The genome sequence of Streptomyces sviceus strain ATCC 29083.</title>
        <authorList>
            <consortium name="The Broad Institute Genome Sequencing Platform"/>
            <consortium name="Broad Institute Microbial Sequencing Center"/>
            <person name="Fischbach M."/>
            <person name="Godfrey P."/>
            <person name="Ward D."/>
            <person name="Young S."/>
            <person name="Zeng Q."/>
            <person name="Koehrsen M."/>
            <person name="Alvarado L."/>
            <person name="Berlin A.M."/>
            <person name="Bochicchio J."/>
            <person name="Borenstein D."/>
            <person name="Chapman S.B."/>
            <person name="Chen Z."/>
            <person name="Engels R."/>
            <person name="Freedman E."/>
            <person name="Gellesch M."/>
            <person name="Goldberg J."/>
            <person name="Griggs A."/>
            <person name="Gujja S."/>
            <person name="Heilman E.R."/>
            <person name="Heiman D.I."/>
            <person name="Hepburn T.A."/>
            <person name="Howarth C."/>
            <person name="Jen D."/>
            <person name="Larson L."/>
            <person name="Lewis B."/>
            <person name="Mehta T."/>
            <person name="Park D."/>
            <person name="Pearson M."/>
            <person name="Richards J."/>
            <person name="Roberts A."/>
            <person name="Saif S."/>
            <person name="Shea T.D."/>
            <person name="Shenoy N."/>
            <person name="Sisk P."/>
            <person name="Stolte C."/>
            <person name="Sykes S.N."/>
            <person name="Thomson T."/>
            <person name="Walk T."/>
            <person name="White J."/>
            <person name="Yandava C."/>
            <person name="Straight P."/>
            <person name="Clardy J."/>
            <person name="Hung D."/>
            <person name="Kolter R."/>
            <person name="Mekalanos J."/>
            <person name="Walker S."/>
            <person name="Walsh C.T."/>
            <person name="Wieland-Brown L.C."/>
            <person name="Haas B."/>
            <person name="Nusbaum C."/>
            <person name="Birren B."/>
        </authorList>
    </citation>
    <scope>NUCLEOTIDE SEQUENCE [LARGE SCALE GENOMIC DNA]</scope>
    <source>
        <strain evidence="2">ATCC 29083</strain>
    </source>
</reference>
<feature type="compositionally biased region" description="Polar residues" evidence="1">
    <location>
        <begin position="207"/>
        <end position="225"/>
    </location>
</feature>
<feature type="region of interest" description="Disordered" evidence="1">
    <location>
        <begin position="1"/>
        <end position="74"/>
    </location>
</feature>
<evidence type="ECO:0000313" key="3">
    <source>
        <dbReference type="Proteomes" id="UP000002785"/>
    </source>
</evidence>
<feature type="compositionally biased region" description="Basic residues" evidence="1">
    <location>
        <begin position="34"/>
        <end position="43"/>
    </location>
</feature>
<evidence type="ECO:0000256" key="1">
    <source>
        <dbReference type="SAM" id="MobiDB-lite"/>
    </source>
</evidence>
<protein>
    <submittedName>
        <fullName evidence="2">Uncharacterized protein</fullName>
    </submittedName>
</protein>
<accession>B5HZP4</accession>
<feature type="region of interest" description="Disordered" evidence="1">
    <location>
        <begin position="202"/>
        <end position="261"/>
    </location>
</feature>
<name>B5HZP4_STRX2</name>
<feature type="compositionally biased region" description="Basic residues" evidence="1">
    <location>
        <begin position="16"/>
        <end position="26"/>
    </location>
</feature>
<feature type="compositionally biased region" description="Gly residues" evidence="1">
    <location>
        <begin position="52"/>
        <end position="62"/>
    </location>
</feature>
<dbReference type="AlphaFoldDB" id="B5HZP4"/>
<organism evidence="2 3">
    <name type="scientific">Streptomyces sviceus (strain ATCC 29083 / DSM 924 / JCM 4929 / NBRC 13980 / NCIMB 11184 / NRRL 5439 / UC 5370)</name>
    <dbReference type="NCBI Taxonomy" id="463191"/>
    <lineage>
        <taxon>Bacteria</taxon>
        <taxon>Bacillati</taxon>
        <taxon>Actinomycetota</taxon>
        <taxon>Actinomycetes</taxon>
        <taxon>Kitasatosporales</taxon>
        <taxon>Streptomycetaceae</taxon>
        <taxon>Streptomyces</taxon>
    </lineage>
</organism>
<evidence type="ECO:0000313" key="2">
    <source>
        <dbReference type="EMBL" id="EDY58299.1"/>
    </source>
</evidence>
<sequence>MGERPYPLLDRARLPAARHRRTRRCHRDPDRHRDRGRRGRHPAAPHASGVRGRAGPGGGRSSGPGPHMNDGYGADPEVLQQAAKGINQTIEELQAVGQVGGGAVGFGFDSLELSPLQMGHAGLAKAFGTFAERWEWGVKALVDEGNEIAEKLDLSAGYYHEAEEYGVGVLKDVVVANYGAPTVSSQDAARMSWSQVESGAKAAWTPDLSQESASGAVQQMGQSWQETEEDLTTSGQYGTQLRAGREFVRESVESVTPEDGA</sequence>
<dbReference type="Proteomes" id="UP000002785">
    <property type="component" value="Chromosome"/>
</dbReference>
<feature type="compositionally biased region" description="Basic and acidic residues" evidence="1">
    <location>
        <begin position="243"/>
        <end position="252"/>
    </location>
</feature>